<dbReference type="Proteomes" id="UP000772434">
    <property type="component" value="Unassembled WGS sequence"/>
</dbReference>
<feature type="non-terminal residue" evidence="1">
    <location>
        <position position="167"/>
    </location>
</feature>
<dbReference type="InterPro" id="IPR036047">
    <property type="entry name" value="F-box-like_dom_sf"/>
</dbReference>
<gene>
    <name evidence="1" type="ORF">BDP27DRAFT_1221921</name>
</gene>
<dbReference type="Gene3D" id="1.20.1280.50">
    <property type="match status" value="1"/>
</dbReference>
<evidence type="ECO:0000313" key="2">
    <source>
        <dbReference type="Proteomes" id="UP000772434"/>
    </source>
</evidence>
<organism evidence="1 2">
    <name type="scientific">Rhodocollybia butyracea</name>
    <dbReference type="NCBI Taxonomy" id="206335"/>
    <lineage>
        <taxon>Eukaryota</taxon>
        <taxon>Fungi</taxon>
        <taxon>Dikarya</taxon>
        <taxon>Basidiomycota</taxon>
        <taxon>Agaricomycotina</taxon>
        <taxon>Agaricomycetes</taxon>
        <taxon>Agaricomycetidae</taxon>
        <taxon>Agaricales</taxon>
        <taxon>Marasmiineae</taxon>
        <taxon>Omphalotaceae</taxon>
        <taxon>Rhodocollybia</taxon>
    </lineage>
</organism>
<name>A0A9P5PPK5_9AGAR</name>
<dbReference type="EMBL" id="JADNRY010000047">
    <property type="protein sequence ID" value="KAF9069771.1"/>
    <property type="molecule type" value="Genomic_DNA"/>
</dbReference>
<accession>A0A9P5PPK5</accession>
<evidence type="ECO:0000313" key="1">
    <source>
        <dbReference type="EMBL" id="KAF9069771.1"/>
    </source>
</evidence>
<dbReference type="AlphaFoldDB" id="A0A9P5PPK5"/>
<comment type="caution">
    <text evidence="1">The sequence shown here is derived from an EMBL/GenBank/DDBJ whole genome shotgun (WGS) entry which is preliminary data.</text>
</comment>
<keyword evidence="2" id="KW-1185">Reference proteome</keyword>
<protein>
    <recommendedName>
        <fullName evidence="3">F-box domain-containing protein</fullName>
    </recommendedName>
</protein>
<evidence type="ECO:0008006" key="3">
    <source>
        <dbReference type="Google" id="ProtNLM"/>
    </source>
</evidence>
<reference evidence="1" key="1">
    <citation type="submission" date="2020-11" db="EMBL/GenBank/DDBJ databases">
        <authorList>
            <consortium name="DOE Joint Genome Institute"/>
            <person name="Ahrendt S."/>
            <person name="Riley R."/>
            <person name="Andreopoulos W."/>
            <person name="Labutti K."/>
            <person name="Pangilinan J."/>
            <person name="Ruiz-Duenas F.J."/>
            <person name="Barrasa J.M."/>
            <person name="Sanchez-Garcia M."/>
            <person name="Camarero S."/>
            <person name="Miyauchi S."/>
            <person name="Serrano A."/>
            <person name="Linde D."/>
            <person name="Babiker R."/>
            <person name="Drula E."/>
            <person name="Ayuso-Fernandez I."/>
            <person name="Pacheco R."/>
            <person name="Padilla G."/>
            <person name="Ferreira P."/>
            <person name="Barriuso J."/>
            <person name="Kellner H."/>
            <person name="Castanera R."/>
            <person name="Alfaro M."/>
            <person name="Ramirez L."/>
            <person name="Pisabarro A.G."/>
            <person name="Kuo A."/>
            <person name="Tritt A."/>
            <person name="Lipzen A."/>
            <person name="He G."/>
            <person name="Yan M."/>
            <person name="Ng V."/>
            <person name="Cullen D."/>
            <person name="Martin F."/>
            <person name="Rosso M.-N."/>
            <person name="Henrissat B."/>
            <person name="Hibbett D."/>
            <person name="Martinez A.T."/>
            <person name="Grigoriev I.V."/>
        </authorList>
    </citation>
    <scope>NUCLEOTIDE SEQUENCE</scope>
    <source>
        <strain evidence="1">AH 40177</strain>
    </source>
</reference>
<dbReference type="OrthoDB" id="2884925at2759"/>
<sequence>MDLSSIREKLRFDSGPTSVQPDEIRSILQNAQRDLDDYDREIHRLESHRMVLIAEQERTREIMKQVQCLLVPIRKLPDEILGCIFDECCDMNYFRSIGVNPPPALVLSSVCSRWRRIGLSLPQIWARISFQMTASWTTDQSCYERPAKTLTLFVERSKQHPLTITID</sequence>
<proteinExistence type="predicted"/>
<dbReference type="SUPFAM" id="SSF81383">
    <property type="entry name" value="F-box domain"/>
    <property type="match status" value="1"/>
</dbReference>